<organism evidence="1 2">
    <name type="scientific">Diversispora eburnea</name>
    <dbReference type="NCBI Taxonomy" id="1213867"/>
    <lineage>
        <taxon>Eukaryota</taxon>
        <taxon>Fungi</taxon>
        <taxon>Fungi incertae sedis</taxon>
        <taxon>Mucoromycota</taxon>
        <taxon>Glomeromycotina</taxon>
        <taxon>Glomeromycetes</taxon>
        <taxon>Diversisporales</taxon>
        <taxon>Diversisporaceae</taxon>
        <taxon>Diversispora</taxon>
    </lineage>
</organism>
<dbReference type="InterPro" id="IPR029063">
    <property type="entry name" value="SAM-dependent_MTases_sf"/>
</dbReference>
<dbReference type="OrthoDB" id="2013972at2759"/>
<reference evidence="1" key="1">
    <citation type="submission" date="2021-06" db="EMBL/GenBank/DDBJ databases">
        <authorList>
            <person name="Kallberg Y."/>
            <person name="Tangrot J."/>
            <person name="Rosling A."/>
        </authorList>
    </citation>
    <scope>NUCLEOTIDE SEQUENCE</scope>
    <source>
        <strain evidence="1">AZ414A</strain>
    </source>
</reference>
<gene>
    <name evidence="1" type="ORF">DEBURN_LOCUS5985</name>
</gene>
<protein>
    <submittedName>
        <fullName evidence="1">8811_t:CDS:1</fullName>
    </submittedName>
</protein>
<dbReference type="SUPFAM" id="SSF53335">
    <property type="entry name" value="S-adenosyl-L-methionine-dependent methyltransferases"/>
    <property type="match status" value="1"/>
</dbReference>
<keyword evidence="2" id="KW-1185">Reference proteome</keyword>
<sequence length="222" mass="24662">MGNNNSSFDKKSEKIFSQNEECPFVSGTKCGAGTWICELAIEFPNSIFVGVDLKPVYPSEIKQTNAELVKSNILKGLPFKELIRVTKPQGWIEFYDVDVRLIDAGPNSTRLVEGIAQSMSNSGLNASSITFIKGWLQSCSDNITNINELTKLIPIGVWNSAIGKLNMMGYIDYVKLQKPWIADGMNISEDEFSKLVELTNAEFSSSEYKGKLPVMRVFGQKV</sequence>
<accession>A0A9N9AEM1</accession>
<dbReference type="Proteomes" id="UP000789706">
    <property type="component" value="Unassembled WGS sequence"/>
</dbReference>
<comment type="caution">
    <text evidence="1">The sequence shown here is derived from an EMBL/GenBank/DDBJ whole genome shotgun (WGS) entry which is preliminary data.</text>
</comment>
<evidence type="ECO:0000313" key="2">
    <source>
        <dbReference type="Proteomes" id="UP000789706"/>
    </source>
</evidence>
<name>A0A9N9AEM1_9GLOM</name>
<evidence type="ECO:0000313" key="1">
    <source>
        <dbReference type="EMBL" id="CAG8527726.1"/>
    </source>
</evidence>
<proteinExistence type="predicted"/>
<dbReference type="AlphaFoldDB" id="A0A9N9AEM1"/>
<dbReference type="EMBL" id="CAJVPK010000575">
    <property type="protein sequence ID" value="CAG8527726.1"/>
    <property type="molecule type" value="Genomic_DNA"/>
</dbReference>